<accession>A0A8T0BSD6</accession>
<name>A0A8T0BSD6_SILME</name>
<comment type="caution">
    <text evidence="2">The sequence shown here is derived from an EMBL/GenBank/DDBJ whole genome shotgun (WGS) entry which is preliminary data.</text>
</comment>
<dbReference type="EMBL" id="JABFDY010000003">
    <property type="protein sequence ID" value="KAF7709785.1"/>
    <property type="molecule type" value="Genomic_DNA"/>
</dbReference>
<sequence>MTNLGDNIFEKKTQFLENATIENAQDFKTKEFQSATTTTENIELQTKLYDIKKEADELRKERDHLRTSLEKNEAMLIHYLEKAHQLEIKVQTASGFEEESQGRVCALQRAVAELELKLVKLQQRNERLEHRNDKLRLEKTNLRDALNQFVLEREKMRCQLSQTDAEIQDYSSPSGADELKCLRAQVHQLRLLLASDHQKWADFIHQSLRNSNSLQTLRQDLNDSLTLVSKQLASPVLECETQRLEKSLRGGAQEFAQSQLMNY</sequence>
<evidence type="ECO:0000256" key="1">
    <source>
        <dbReference type="SAM" id="Coils"/>
    </source>
</evidence>
<reference evidence="2" key="1">
    <citation type="submission" date="2020-08" db="EMBL/GenBank/DDBJ databases">
        <title>Chromosome-level assembly of Southern catfish (Silurus meridionalis) provides insights into visual adaptation to the nocturnal and benthic lifestyles.</title>
        <authorList>
            <person name="Zhang Y."/>
            <person name="Wang D."/>
            <person name="Peng Z."/>
        </authorList>
    </citation>
    <scope>NUCLEOTIDE SEQUENCE</scope>
    <source>
        <strain evidence="2">SWU-2019-XX</strain>
        <tissue evidence="2">Muscle</tissue>
    </source>
</reference>
<keyword evidence="1" id="KW-0175">Coiled coil</keyword>
<feature type="coiled-coil region" evidence="1">
    <location>
        <begin position="41"/>
        <end position="75"/>
    </location>
</feature>
<proteinExistence type="predicted"/>
<protein>
    <submittedName>
        <fullName evidence="2">Uncharacterized protein</fullName>
    </submittedName>
</protein>
<organism evidence="2 3">
    <name type="scientific">Silurus meridionalis</name>
    <name type="common">Southern catfish</name>
    <name type="synonym">Silurus soldatovi meridionalis</name>
    <dbReference type="NCBI Taxonomy" id="175797"/>
    <lineage>
        <taxon>Eukaryota</taxon>
        <taxon>Metazoa</taxon>
        <taxon>Chordata</taxon>
        <taxon>Craniata</taxon>
        <taxon>Vertebrata</taxon>
        <taxon>Euteleostomi</taxon>
        <taxon>Actinopterygii</taxon>
        <taxon>Neopterygii</taxon>
        <taxon>Teleostei</taxon>
        <taxon>Ostariophysi</taxon>
        <taxon>Siluriformes</taxon>
        <taxon>Siluridae</taxon>
        <taxon>Silurus</taxon>
    </lineage>
</organism>
<feature type="coiled-coil region" evidence="1">
    <location>
        <begin position="111"/>
        <end position="152"/>
    </location>
</feature>
<evidence type="ECO:0000313" key="2">
    <source>
        <dbReference type="EMBL" id="KAF7709785.1"/>
    </source>
</evidence>
<gene>
    <name evidence="2" type="ORF">HF521_016635</name>
</gene>
<dbReference type="Proteomes" id="UP000606274">
    <property type="component" value="Unassembled WGS sequence"/>
</dbReference>
<dbReference type="AlphaFoldDB" id="A0A8T0BSD6"/>
<evidence type="ECO:0000313" key="3">
    <source>
        <dbReference type="Proteomes" id="UP000606274"/>
    </source>
</evidence>
<keyword evidence="3" id="KW-1185">Reference proteome</keyword>